<comment type="caution">
    <text evidence="2">The sequence shown here is derived from an EMBL/GenBank/DDBJ whole genome shotgun (WGS) entry which is preliminary data.</text>
</comment>
<dbReference type="PROSITE" id="PS00409">
    <property type="entry name" value="PROKAR_NTER_METHYL"/>
    <property type="match status" value="1"/>
</dbReference>
<protein>
    <submittedName>
        <fullName evidence="2">Type IV pilin protein PilA</fullName>
    </submittedName>
</protein>
<dbReference type="Proteomes" id="UP000610203">
    <property type="component" value="Unassembled WGS sequence"/>
</dbReference>
<evidence type="ECO:0000313" key="3">
    <source>
        <dbReference type="Proteomes" id="UP000610203"/>
    </source>
</evidence>
<evidence type="ECO:0000313" key="2">
    <source>
        <dbReference type="EMBL" id="GHD30512.1"/>
    </source>
</evidence>
<keyword evidence="1" id="KW-0472">Membrane</keyword>
<evidence type="ECO:0000256" key="1">
    <source>
        <dbReference type="SAM" id="Phobius"/>
    </source>
</evidence>
<gene>
    <name evidence="2" type="primary">pilA</name>
    <name evidence="2" type="ORF">GCM10016272_11340</name>
</gene>
<feature type="transmembrane region" description="Helical" evidence="1">
    <location>
        <begin position="7"/>
        <end position="31"/>
    </location>
</feature>
<keyword evidence="3" id="KW-1185">Reference proteome</keyword>
<dbReference type="InterPro" id="IPR045584">
    <property type="entry name" value="Pilin-like"/>
</dbReference>
<dbReference type="InterPro" id="IPR012902">
    <property type="entry name" value="N_methyl_site"/>
</dbReference>
<keyword evidence="1" id="KW-1133">Transmembrane helix</keyword>
<dbReference type="EMBL" id="BMZR01000002">
    <property type="protein sequence ID" value="GHD30512.1"/>
    <property type="molecule type" value="Genomic_DNA"/>
</dbReference>
<dbReference type="RefSeq" id="WP_189583010.1">
    <property type="nucleotide sequence ID" value="NZ_BMZR01000002.1"/>
</dbReference>
<dbReference type="Gene3D" id="3.30.700.10">
    <property type="entry name" value="Glycoprotein, Type 4 Pilin"/>
    <property type="match status" value="1"/>
</dbReference>
<dbReference type="NCBIfam" id="TIGR02532">
    <property type="entry name" value="IV_pilin_GFxxxE"/>
    <property type="match status" value="1"/>
</dbReference>
<sequence length="152" mass="15025">MNTAQKGFTLIELMIVVAIIGILAAVAVPAYRSYVSNSYGAATVGAVNNFVPKAQACIQTGIGCDSLNTELTTAANAAAITAPGSETKVFKSTDAAEQTALVLFAANKGCLVTATLTAAGGVTFAAADATGTAATTASATTAECQSGSKIPQ</sequence>
<organism evidence="2 3">
    <name type="scientific">Psychrobacter glaciei</name>
    <dbReference type="NCBI Taxonomy" id="619771"/>
    <lineage>
        <taxon>Bacteria</taxon>
        <taxon>Pseudomonadati</taxon>
        <taxon>Pseudomonadota</taxon>
        <taxon>Gammaproteobacteria</taxon>
        <taxon>Moraxellales</taxon>
        <taxon>Moraxellaceae</taxon>
        <taxon>Psychrobacter</taxon>
    </lineage>
</organism>
<keyword evidence="1" id="KW-0812">Transmembrane</keyword>
<proteinExistence type="predicted"/>
<accession>A0ABQ3GR95</accession>
<dbReference type="SUPFAM" id="SSF54523">
    <property type="entry name" value="Pili subunits"/>
    <property type="match status" value="1"/>
</dbReference>
<name>A0ABQ3GR95_9GAMM</name>
<reference evidence="3" key="1">
    <citation type="journal article" date="2019" name="Int. J. Syst. Evol. Microbiol.">
        <title>The Global Catalogue of Microorganisms (GCM) 10K type strain sequencing project: providing services to taxonomists for standard genome sequencing and annotation.</title>
        <authorList>
            <consortium name="The Broad Institute Genomics Platform"/>
            <consortium name="The Broad Institute Genome Sequencing Center for Infectious Disease"/>
            <person name="Wu L."/>
            <person name="Ma J."/>
        </authorList>
    </citation>
    <scope>NUCLEOTIDE SEQUENCE [LARGE SCALE GENOMIC DNA]</scope>
    <source>
        <strain evidence="3">KCTC 42280</strain>
    </source>
</reference>
<dbReference type="Pfam" id="PF07963">
    <property type="entry name" value="N_methyl"/>
    <property type="match status" value="1"/>
</dbReference>